<name>A0A134AL42_9FIRM</name>
<dbReference type="RefSeq" id="WP_068366262.1">
    <property type="nucleotide sequence ID" value="NZ_CAUPGT010000016.1"/>
</dbReference>
<dbReference type="AlphaFoldDB" id="A0A134AL42"/>
<accession>A0A134AL42</accession>
<dbReference type="PATRIC" id="fig|755172.3.peg.150"/>
<protein>
    <recommendedName>
        <fullName evidence="3">OsmC-like protein</fullName>
    </recommendedName>
</protein>
<dbReference type="OrthoDB" id="5683981at2"/>
<evidence type="ECO:0008006" key="3">
    <source>
        <dbReference type="Google" id="ProtNLM"/>
    </source>
</evidence>
<dbReference type="Gene3D" id="3.30.300.20">
    <property type="match status" value="1"/>
</dbReference>
<gene>
    <name evidence="1" type="ORF">HMPREF1863_00156</name>
</gene>
<dbReference type="SUPFAM" id="SSF82784">
    <property type="entry name" value="OsmC-like"/>
    <property type="match status" value="1"/>
</dbReference>
<proteinExistence type="predicted"/>
<dbReference type="Proteomes" id="UP000070442">
    <property type="component" value="Unassembled WGS sequence"/>
</dbReference>
<comment type="caution">
    <text evidence="1">The sequence shown here is derived from an EMBL/GenBank/DDBJ whole genome shotgun (WGS) entry which is preliminary data.</text>
</comment>
<dbReference type="STRING" id="755172.HMPREF1863_00156"/>
<dbReference type="EMBL" id="LSDG01000002">
    <property type="protein sequence ID" value="KXB68443.1"/>
    <property type="molecule type" value="Genomic_DNA"/>
</dbReference>
<dbReference type="InterPro" id="IPR036102">
    <property type="entry name" value="OsmC/Ohrsf"/>
</dbReference>
<evidence type="ECO:0000313" key="2">
    <source>
        <dbReference type="Proteomes" id="UP000070442"/>
    </source>
</evidence>
<organism evidence="1 2">
    <name type="scientific">Aedoeadaptatus coxii</name>
    <dbReference type="NCBI Taxonomy" id="755172"/>
    <lineage>
        <taxon>Bacteria</taxon>
        <taxon>Bacillati</taxon>
        <taxon>Bacillota</taxon>
        <taxon>Tissierellia</taxon>
        <taxon>Tissierellales</taxon>
        <taxon>Peptoniphilaceae</taxon>
        <taxon>Aedoeadaptatus</taxon>
    </lineage>
</organism>
<keyword evidence="2" id="KW-1185">Reference proteome</keyword>
<dbReference type="InterPro" id="IPR015946">
    <property type="entry name" value="KH_dom-like_a/b"/>
</dbReference>
<reference evidence="2" key="1">
    <citation type="submission" date="2016-01" db="EMBL/GenBank/DDBJ databases">
        <authorList>
            <person name="Mitreva M."/>
            <person name="Pepin K.H."/>
            <person name="Mihindukulasuriya K.A."/>
            <person name="Fulton R."/>
            <person name="Fronick C."/>
            <person name="O'Laughlin M."/>
            <person name="Miner T."/>
            <person name="Herter B."/>
            <person name="Rosa B.A."/>
            <person name="Cordes M."/>
            <person name="Tomlinson C."/>
            <person name="Wollam A."/>
            <person name="Palsikar V.B."/>
            <person name="Mardis E.R."/>
            <person name="Wilson R.K."/>
        </authorList>
    </citation>
    <scope>NUCLEOTIDE SEQUENCE [LARGE SCALE GENOMIC DNA]</scope>
    <source>
        <strain evidence="2">DNF00729</strain>
    </source>
</reference>
<sequence>MDNKTTLSSAAKREEKPAEARYFEMSMRGTYPDLKDVKLYTDRVELLVGNAVSFDNEYEKVTSMSYFLGSLLSSILFISVKELKSKGVLLDEIEGLVRAKLTNPLRMIPVRGYDDPADIEEIQVKLFYYGDGDPETMNEMIRKAQEANPIYRLVSDARPIELLIEWVL</sequence>
<evidence type="ECO:0000313" key="1">
    <source>
        <dbReference type="EMBL" id="KXB68443.1"/>
    </source>
</evidence>